<reference evidence="1 2" key="1">
    <citation type="submission" date="2019-03" db="EMBL/GenBank/DDBJ databases">
        <title>Single cell metagenomics reveals metabolic interactions within the superorganism composed of flagellate Streblomastix strix and complex community of Bacteroidetes bacteria on its surface.</title>
        <authorList>
            <person name="Treitli S.C."/>
            <person name="Kolisko M."/>
            <person name="Husnik F."/>
            <person name="Keeling P."/>
            <person name="Hampl V."/>
        </authorList>
    </citation>
    <scope>NUCLEOTIDE SEQUENCE [LARGE SCALE GENOMIC DNA]</scope>
    <source>
        <strain evidence="1">ST1C</strain>
    </source>
</reference>
<accession>A0A5J4VXT1</accession>
<proteinExistence type="predicted"/>
<protein>
    <submittedName>
        <fullName evidence="1">Uncharacterized protein</fullName>
    </submittedName>
</protein>
<dbReference type="Proteomes" id="UP000324800">
    <property type="component" value="Unassembled WGS sequence"/>
</dbReference>
<comment type="caution">
    <text evidence="1">The sequence shown here is derived from an EMBL/GenBank/DDBJ whole genome shotgun (WGS) entry which is preliminary data.</text>
</comment>
<sequence>MLIRSFIDLCVLTSLSREGYAVAKGGRGQLALLQMMFYDAQFHYNLYHPPSIRRADLVYWTFLSPQNHRLGRSSTG</sequence>
<evidence type="ECO:0000313" key="2">
    <source>
        <dbReference type="Proteomes" id="UP000324800"/>
    </source>
</evidence>
<gene>
    <name evidence="1" type="ORF">EZS28_017321</name>
</gene>
<evidence type="ECO:0000313" key="1">
    <source>
        <dbReference type="EMBL" id="KAA6387153.1"/>
    </source>
</evidence>
<dbReference type="AlphaFoldDB" id="A0A5J4VXT1"/>
<organism evidence="1 2">
    <name type="scientific">Streblomastix strix</name>
    <dbReference type="NCBI Taxonomy" id="222440"/>
    <lineage>
        <taxon>Eukaryota</taxon>
        <taxon>Metamonada</taxon>
        <taxon>Preaxostyla</taxon>
        <taxon>Oxymonadida</taxon>
        <taxon>Streblomastigidae</taxon>
        <taxon>Streblomastix</taxon>
    </lineage>
</organism>
<dbReference type="EMBL" id="SNRW01004494">
    <property type="protein sequence ID" value="KAA6387153.1"/>
    <property type="molecule type" value="Genomic_DNA"/>
</dbReference>
<name>A0A5J4VXT1_9EUKA</name>